<gene>
    <name evidence="2" type="ORF">LSAT_V11C400210220</name>
</gene>
<name>A0A9R1XJB7_LACSA</name>
<reference evidence="2 3" key="1">
    <citation type="journal article" date="2017" name="Nat. Commun.">
        <title>Genome assembly with in vitro proximity ligation data and whole-genome triplication in lettuce.</title>
        <authorList>
            <person name="Reyes-Chin-Wo S."/>
            <person name="Wang Z."/>
            <person name="Yang X."/>
            <person name="Kozik A."/>
            <person name="Arikit S."/>
            <person name="Song C."/>
            <person name="Xia L."/>
            <person name="Froenicke L."/>
            <person name="Lavelle D.O."/>
            <person name="Truco M.J."/>
            <person name="Xia R."/>
            <person name="Zhu S."/>
            <person name="Xu C."/>
            <person name="Xu H."/>
            <person name="Xu X."/>
            <person name="Cox K."/>
            <person name="Korf I."/>
            <person name="Meyers B.C."/>
            <person name="Michelmore R.W."/>
        </authorList>
    </citation>
    <scope>NUCLEOTIDE SEQUENCE [LARGE SCALE GENOMIC DNA]</scope>
    <source>
        <strain evidence="3">cv. Salinas</strain>
        <tissue evidence="2">Seedlings</tissue>
    </source>
</reference>
<dbReference type="InterPro" id="IPR003349">
    <property type="entry name" value="JmjN"/>
</dbReference>
<sequence length="157" mass="18092">MVEPNRIGFLASEVCLGRFPVSWPIHSREDLYPQIIKIDSFSVNYKGDRGGLNERDTISKQKIDKFDTTDLDWTDSMPECPVYFPSKEEFKERLAFLQKNSPKASKYGICKIVSPLSASIPAGMRKLVFRFTTRVQPLRLAEWNTDDKVTFFLSGRF</sequence>
<evidence type="ECO:0000313" key="2">
    <source>
        <dbReference type="EMBL" id="KAJ0214824.1"/>
    </source>
</evidence>
<accession>A0A9R1XJB7</accession>
<dbReference type="Gene3D" id="2.60.120.650">
    <property type="entry name" value="Cupin"/>
    <property type="match status" value="1"/>
</dbReference>
<dbReference type="PANTHER" id="PTHR10694:SF143">
    <property type="entry name" value="JMJC DOMAIN, JMJN DOMAIN, ZINC FINGER, C5HC2-TYPE-RELATED"/>
    <property type="match status" value="1"/>
</dbReference>
<dbReference type="EMBL" id="NBSK02000004">
    <property type="protein sequence ID" value="KAJ0214824.1"/>
    <property type="molecule type" value="Genomic_DNA"/>
</dbReference>
<dbReference type="SMART" id="SM00545">
    <property type="entry name" value="JmjN"/>
    <property type="match status" value="1"/>
</dbReference>
<protein>
    <recommendedName>
        <fullName evidence="1">JmjN domain-containing protein</fullName>
    </recommendedName>
</protein>
<dbReference type="PROSITE" id="PS51183">
    <property type="entry name" value="JMJN"/>
    <property type="match status" value="1"/>
</dbReference>
<dbReference type="Pfam" id="PF02375">
    <property type="entry name" value="JmjN"/>
    <property type="match status" value="1"/>
</dbReference>
<dbReference type="PANTHER" id="PTHR10694">
    <property type="entry name" value="LYSINE-SPECIFIC DEMETHYLASE"/>
    <property type="match status" value="1"/>
</dbReference>
<keyword evidence="3" id="KW-1185">Reference proteome</keyword>
<organism evidence="2 3">
    <name type="scientific">Lactuca sativa</name>
    <name type="common">Garden lettuce</name>
    <dbReference type="NCBI Taxonomy" id="4236"/>
    <lineage>
        <taxon>Eukaryota</taxon>
        <taxon>Viridiplantae</taxon>
        <taxon>Streptophyta</taxon>
        <taxon>Embryophyta</taxon>
        <taxon>Tracheophyta</taxon>
        <taxon>Spermatophyta</taxon>
        <taxon>Magnoliopsida</taxon>
        <taxon>eudicotyledons</taxon>
        <taxon>Gunneridae</taxon>
        <taxon>Pentapetalae</taxon>
        <taxon>asterids</taxon>
        <taxon>campanulids</taxon>
        <taxon>Asterales</taxon>
        <taxon>Asteraceae</taxon>
        <taxon>Cichorioideae</taxon>
        <taxon>Cichorieae</taxon>
        <taxon>Lactucinae</taxon>
        <taxon>Lactuca</taxon>
    </lineage>
</organism>
<evidence type="ECO:0000259" key="1">
    <source>
        <dbReference type="PROSITE" id="PS51183"/>
    </source>
</evidence>
<dbReference type="AlphaFoldDB" id="A0A9R1XJB7"/>
<evidence type="ECO:0000313" key="3">
    <source>
        <dbReference type="Proteomes" id="UP000235145"/>
    </source>
</evidence>
<proteinExistence type="predicted"/>
<comment type="caution">
    <text evidence="2">The sequence shown here is derived from an EMBL/GenBank/DDBJ whole genome shotgun (WGS) entry which is preliminary data.</text>
</comment>
<feature type="domain" description="JmjN" evidence="1">
    <location>
        <begin position="80"/>
        <end position="121"/>
    </location>
</feature>
<dbReference type="Proteomes" id="UP000235145">
    <property type="component" value="Unassembled WGS sequence"/>
</dbReference>